<gene>
    <name evidence="3" type="ORF">GDO78_000075</name>
</gene>
<feature type="compositionally biased region" description="Low complexity" evidence="1">
    <location>
        <begin position="149"/>
        <end position="159"/>
    </location>
</feature>
<dbReference type="PANTHER" id="PTHR12243">
    <property type="entry name" value="MADF DOMAIN TRANSCRIPTION FACTOR"/>
    <property type="match status" value="1"/>
</dbReference>
<feature type="compositionally biased region" description="Polar residues" evidence="1">
    <location>
        <begin position="125"/>
        <end position="148"/>
    </location>
</feature>
<dbReference type="PANTHER" id="PTHR12243:SF67">
    <property type="entry name" value="COREPRESSOR OF PANGOLIN, ISOFORM A-RELATED"/>
    <property type="match status" value="1"/>
</dbReference>
<feature type="domain" description="MADF" evidence="2">
    <location>
        <begin position="6"/>
        <end position="107"/>
    </location>
</feature>
<protein>
    <recommendedName>
        <fullName evidence="2">MADF domain-containing protein</fullName>
    </recommendedName>
</protein>
<dbReference type="InterPro" id="IPR006578">
    <property type="entry name" value="MADF-dom"/>
</dbReference>
<evidence type="ECO:0000313" key="4">
    <source>
        <dbReference type="Proteomes" id="UP000770717"/>
    </source>
</evidence>
<feature type="region of interest" description="Disordered" evidence="1">
    <location>
        <begin position="107"/>
        <end position="172"/>
    </location>
</feature>
<evidence type="ECO:0000256" key="1">
    <source>
        <dbReference type="SAM" id="MobiDB-lite"/>
    </source>
</evidence>
<dbReference type="EMBL" id="WNTK01000001">
    <property type="protein sequence ID" value="KAG9491374.1"/>
    <property type="molecule type" value="Genomic_DNA"/>
</dbReference>
<accession>A0A8J6KK33</accession>
<comment type="caution">
    <text evidence="3">The sequence shown here is derived from an EMBL/GenBank/DDBJ whole genome shotgun (WGS) entry which is preliminary data.</text>
</comment>
<name>A0A8J6KK33_ELECQ</name>
<dbReference type="PROSITE" id="PS51029">
    <property type="entry name" value="MADF"/>
    <property type="match status" value="1"/>
</dbReference>
<evidence type="ECO:0000313" key="3">
    <source>
        <dbReference type="EMBL" id="KAG9491374.1"/>
    </source>
</evidence>
<feature type="region of interest" description="Disordered" evidence="1">
    <location>
        <begin position="255"/>
        <end position="292"/>
    </location>
</feature>
<keyword evidence="4" id="KW-1185">Reference proteome</keyword>
<organism evidence="3 4">
    <name type="scientific">Eleutherodactylus coqui</name>
    <name type="common">Puerto Rican coqui</name>
    <dbReference type="NCBI Taxonomy" id="57060"/>
    <lineage>
        <taxon>Eukaryota</taxon>
        <taxon>Metazoa</taxon>
        <taxon>Chordata</taxon>
        <taxon>Craniata</taxon>
        <taxon>Vertebrata</taxon>
        <taxon>Euteleostomi</taxon>
        <taxon>Amphibia</taxon>
        <taxon>Batrachia</taxon>
        <taxon>Anura</taxon>
        <taxon>Neobatrachia</taxon>
        <taxon>Hyloidea</taxon>
        <taxon>Eleutherodactylidae</taxon>
        <taxon>Eleutherodactylinae</taxon>
        <taxon>Eleutherodactylus</taxon>
        <taxon>Eleutherodactylus</taxon>
    </lineage>
</organism>
<evidence type="ECO:0000259" key="2">
    <source>
        <dbReference type="PROSITE" id="PS51029"/>
    </source>
</evidence>
<feature type="compositionally biased region" description="Pro residues" evidence="1">
    <location>
        <begin position="261"/>
        <end position="276"/>
    </location>
</feature>
<dbReference type="InterPro" id="IPR039353">
    <property type="entry name" value="TF_Adf1"/>
</dbReference>
<dbReference type="Pfam" id="PF10545">
    <property type="entry name" value="MADF_DNA_bdg"/>
    <property type="match status" value="1"/>
</dbReference>
<feature type="compositionally biased region" description="Basic and acidic residues" evidence="1">
    <location>
        <begin position="112"/>
        <end position="122"/>
    </location>
</feature>
<sequence>MVDTGCLVVLMENFPALWNTNSEEYQDKDLKERQWEELSAQIYGTTWTAANVIGKKDLVDKLKKKWRSARDQFRREYTRVPRSGSSGKRKHKYVHFDQLLYLRQTMGTHPVSDNKEETKAEEGSYSESVVSPSEASTETSGTQSTNLGATAAVPASVTPTLPPRRRARLGQPDAMNLQIQMQRALRSSLQQLNAAQDSCSTFGRLVASLMRQIPEDQRQQTESFMLYLMQMATPPNSATQLHALIDNYRHSQIQLAAANVQPPPPPPPPQPQPPENQFPQHLPQGGYLQGGA</sequence>
<reference evidence="3" key="1">
    <citation type="thesis" date="2020" institute="ProQuest LLC" country="789 East Eisenhower Parkway, Ann Arbor, MI, USA">
        <title>Comparative Genomics and Chromosome Evolution.</title>
        <authorList>
            <person name="Mudd A.B."/>
        </authorList>
    </citation>
    <scope>NUCLEOTIDE SEQUENCE</scope>
    <source>
        <strain evidence="3">HN-11 Male</strain>
        <tissue evidence="3">Kidney and liver</tissue>
    </source>
</reference>
<dbReference type="OrthoDB" id="9909701at2759"/>
<dbReference type="SMART" id="SM00595">
    <property type="entry name" value="MADF"/>
    <property type="match status" value="1"/>
</dbReference>
<proteinExistence type="predicted"/>
<dbReference type="Proteomes" id="UP000770717">
    <property type="component" value="Unassembled WGS sequence"/>
</dbReference>
<dbReference type="AlphaFoldDB" id="A0A8J6KK33"/>